<dbReference type="AlphaFoldDB" id="A0A2N5SFU5"/>
<keyword evidence="2" id="KW-1185">Reference proteome</keyword>
<accession>A0A2N5SFU5</accession>
<evidence type="ECO:0000313" key="1">
    <source>
        <dbReference type="EMBL" id="PLW12116.1"/>
    </source>
</evidence>
<reference evidence="1 2" key="1">
    <citation type="submission" date="2017-11" db="EMBL/GenBank/DDBJ databases">
        <title>De novo assembly and phasing of dikaryotic genomes from two isolates of Puccinia coronata f. sp. avenae, the causal agent of oat crown rust.</title>
        <authorList>
            <person name="Miller M.E."/>
            <person name="Zhang Y."/>
            <person name="Omidvar V."/>
            <person name="Sperschneider J."/>
            <person name="Schwessinger B."/>
            <person name="Raley C."/>
            <person name="Palmer J.M."/>
            <person name="Garnica D."/>
            <person name="Upadhyaya N."/>
            <person name="Rathjen J."/>
            <person name="Taylor J.M."/>
            <person name="Park R.F."/>
            <person name="Dodds P.N."/>
            <person name="Hirsch C.D."/>
            <person name="Kianian S.F."/>
            <person name="Figueroa M."/>
        </authorList>
    </citation>
    <scope>NUCLEOTIDE SEQUENCE [LARGE SCALE GENOMIC DNA]</scope>
    <source>
        <strain evidence="1">12NC29</strain>
    </source>
</reference>
<organism evidence="1 2">
    <name type="scientific">Puccinia coronata f. sp. avenae</name>
    <dbReference type="NCBI Taxonomy" id="200324"/>
    <lineage>
        <taxon>Eukaryota</taxon>
        <taxon>Fungi</taxon>
        <taxon>Dikarya</taxon>
        <taxon>Basidiomycota</taxon>
        <taxon>Pucciniomycotina</taxon>
        <taxon>Pucciniomycetes</taxon>
        <taxon>Pucciniales</taxon>
        <taxon>Pucciniaceae</taxon>
        <taxon>Puccinia</taxon>
    </lineage>
</organism>
<gene>
    <name evidence="1" type="ORF">PCANC_19494</name>
</gene>
<name>A0A2N5SFU5_9BASI</name>
<comment type="caution">
    <text evidence="1">The sequence shown here is derived from an EMBL/GenBank/DDBJ whole genome shotgun (WGS) entry which is preliminary data.</text>
</comment>
<protein>
    <submittedName>
        <fullName evidence="1">Uncharacterized protein</fullName>
    </submittedName>
</protein>
<evidence type="ECO:0000313" key="2">
    <source>
        <dbReference type="Proteomes" id="UP000235388"/>
    </source>
</evidence>
<dbReference type="EMBL" id="PGCJ01000993">
    <property type="protein sequence ID" value="PLW12116.1"/>
    <property type="molecule type" value="Genomic_DNA"/>
</dbReference>
<dbReference type="Proteomes" id="UP000235388">
    <property type="component" value="Unassembled WGS sequence"/>
</dbReference>
<sequence>MFKLLIAANCLVNGYISITLIFGVPGALARENTRAQVHPTARKAGSDGHIQVYIGCGHPIQTLAQGHQANLLAKLVPLPVQQYQSGKEIDLLTKLVSTSSPAGTGTRQVQFDDIRRAGAANVPAIIQVVGRAVSHQKVSTWLGRVPSRLSIVGVTLLVPRPAKPDNLTSYLHRQQIDAGDLLGMRALCTSLVRRSTSLPGWYMYQPGEEVNLLAGLSISNGAAIAQPGANFGGPQGVVVLQRSRDRSCQQWRGWTNPAFGCYLWQLCPPGIHPRHQLTVHKLDKCDTLVTLWDICLQPTKARPIHPPTVGDALS</sequence>
<proteinExistence type="predicted"/>